<dbReference type="Proteomes" id="UP000317573">
    <property type="component" value="Unassembled WGS sequence"/>
</dbReference>
<organism evidence="2 3">
    <name type="scientific">Rhodococcus rhodochrous J45</name>
    <dbReference type="NCBI Taxonomy" id="935266"/>
    <lineage>
        <taxon>Bacteria</taxon>
        <taxon>Bacillati</taxon>
        <taxon>Actinomycetota</taxon>
        <taxon>Actinomycetes</taxon>
        <taxon>Mycobacteriales</taxon>
        <taxon>Nocardiaceae</taxon>
        <taxon>Rhodococcus</taxon>
    </lineage>
</organism>
<gene>
    <name evidence="2" type="ORF">L618_003000000430</name>
</gene>
<comment type="caution">
    <text evidence="2">The sequence shown here is derived from an EMBL/GenBank/DDBJ whole genome shotgun (WGS) entry which is preliminary data.</text>
</comment>
<evidence type="ECO:0000313" key="3">
    <source>
        <dbReference type="Proteomes" id="UP000317573"/>
    </source>
</evidence>
<sequence>METEYPSGALKTPLERAFSGPGPTLPSGRARRLFA</sequence>
<evidence type="ECO:0000256" key="1">
    <source>
        <dbReference type="SAM" id="MobiDB-lite"/>
    </source>
</evidence>
<proteinExistence type="predicted"/>
<dbReference type="AlphaFoldDB" id="A0A562E057"/>
<name>A0A562E057_RHORH</name>
<evidence type="ECO:0000313" key="2">
    <source>
        <dbReference type="EMBL" id="TWH15266.1"/>
    </source>
</evidence>
<dbReference type="EMBL" id="VLJT01000029">
    <property type="protein sequence ID" value="TWH15266.1"/>
    <property type="molecule type" value="Genomic_DNA"/>
</dbReference>
<protein>
    <submittedName>
        <fullName evidence="2">Uncharacterized protein</fullName>
    </submittedName>
</protein>
<accession>A0A562E057</accession>
<reference evidence="2 3" key="1">
    <citation type="submission" date="2019-07" db="EMBL/GenBank/DDBJ databases">
        <title>Genome sequencing of lignin-degrading bacterial isolates.</title>
        <authorList>
            <person name="Gladden J."/>
        </authorList>
    </citation>
    <scope>NUCLEOTIDE SEQUENCE [LARGE SCALE GENOMIC DNA]</scope>
    <source>
        <strain evidence="2 3">J45</strain>
    </source>
</reference>
<feature type="region of interest" description="Disordered" evidence="1">
    <location>
        <begin position="1"/>
        <end position="35"/>
    </location>
</feature>